<dbReference type="Pfam" id="PF17766">
    <property type="entry name" value="fn3_6"/>
    <property type="match status" value="1"/>
</dbReference>
<feature type="domain" description="Peptidase S8/S53" evidence="3">
    <location>
        <begin position="1"/>
        <end position="33"/>
    </location>
</feature>
<evidence type="ECO:0000313" key="5">
    <source>
        <dbReference type="EMBL" id="KAF5779712.1"/>
    </source>
</evidence>
<dbReference type="GO" id="GO:0006508">
    <property type="term" value="P:proteolysis"/>
    <property type="evidence" value="ECO:0007669"/>
    <property type="project" value="InterPro"/>
</dbReference>
<gene>
    <name evidence="5" type="ORF">HanXRQr2_Chr12g0562761</name>
</gene>
<keyword evidence="5" id="KW-0378">Hydrolase</keyword>
<accession>A0A9K3HJZ8</accession>
<dbReference type="Gramene" id="mRNA:HanXRQr2_Chr12g0562761">
    <property type="protein sequence ID" value="mRNA:HanXRQr2_Chr12g0562761"/>
    <property type="gene ID" value="HanXRQr2_Chr12g0562761"/>
</dbReference>
<dbReference type="InterPro" id="IPR041469">
    <property type="entry name" value="Subtilisin-like_FN3"/>
</dbReference>
<keyword evidence="2" id="KW-0732">Signal</keyword>
<proteinExistence type="inferred from homology"/>
<dbReference type="SUPFAM" id="SSF52743">
    <property type="entry name" value="Subtilisin-like"/>
    <property type="match status" value="1"/>
</dbReference>
<evidence type="ECO:0000259" key="4">
    <source>
        <dbReference type="Pfam" id="PF17766"/>
    </source>
</evidence>
<keyword evidence="6" id="KW-1185">Reference proteome</keyword>
<evidence type="ECO:0000256" key="1">
    <source>
        <dbReference type="ARBA" id="ARBA00011073"/>
    </source>
</evidence>
<reference evidence="5" key="1">
    <citation type="journal article" date="2017" name="Nature">
        <title>The sunflower genome provides insights into oil metabolism, flowering and Asterid evolution.</title>
        <authorList>
            <person name="Badouin H."/>
            <person name="Gouzy J."/>
            <person name="Grassa C.J."/>
            <person name="Murat F."/>
            <person name="Staton S.E."/>
            <person name="Cottret L."/>
            <person name="Lelandais-Briere C."/>
            <person name="Owens G.L."/>
            <person name="Carrere S."/>
            <person name="Mayjonade B."/>
            <person name="Legrand L."/>
            <person name="Gill N."/>
            <person name="Kane N.C."/>
            <person name="Bowers J.E."/>
            <person name="Hubner S."/>
            <person name="Bellec A."/>
            <person name="Berard A."/>
            <person name="Berges H."/>
            <person name="Blanchet N."/>
            <person name="Boniface M.C."/>
            <person name="Brunel D."/>
            <person name="Catrice O."/>
            <person name="Chaidir N."/>
            <person name="Claudel C."/>
            <person name="Donnadieu C."/>
            <person name="Faraut T."/>
            <person name="Fievet G."/>
            <person name="Helmstetter N."/>
            <person name="King M."/>
            <person name="Knapp S.J."/>
            <person name="Lai Z."/>
            <person name="Le Paslier M.C."/>
            <person name="Lippi Y."/>
            <person name="Lorenzon L."/>
            <person name="Mandel J.R."/>
            <person name="Marage G."/>
            <person name="Marchand G."/>
            <person name="Marquand E."/>
            <person name="Bret-Mestries E."/>
            <person name="Morien E."/>
            <person name="Nambeesan S."/>
            <person name="Nguyen T."/>
            <person name="Pegot-Espagnet P."/>
            <person name="Pouilly N."/>
            <person name="Raftis F."/>
            <person name="Sallet E."/>
            <person name="Schiex T."/>
            <person name="Thomas J."/>
            <person name="Vandecasteele C."/>
            <person name="Vares D."/>
            <person name="Vear F."/>
            <person name="Vautrin S."/>
            <person name="Crespi M."/>
            <person name="Mangin B."/>
            <person name="Burke J.M."/>
            <person name="Salse J."/>
            <person name="Munos S."/>
            <person name="Vincourt P."/>
            <person name="Rieseberg L.H."/>
            <person name="Langlade N.B."/>
        </authorList>
    </citation>
    <scope>NUCLEOTIDE SEQUENCE</scope>
    <source>
        <tissue evidence="5">Leaves</tissue>
    </source>
</reference>
<dbReference type="InterPro" id="IPR045051">
    <property type="entry name" value="SBT"/>
</dbReference>
<comment type="similarity">
    <text evidence="1">Belongs to the peptidase S8 family.</text>
</comment>
<dbReference type="Gene3D" id="3.40.50.200">
    <property type="entry name" value="Peptidase S8/S53 domain"/>
    <property type="match status" value="1"/>
</dbReference>
<feature type="domain" description="Subtilisin-like protease fibronectin type-III" evidence="4">
    <location>
        <begin position="64"/>
        <end position="161"/>
    </location>
</feature>
<dbReference type="EC" id="3.4.21.25" evidence="5"/>
<reference evidence="5" key="2">
    <citation type="submission" date="2020-06" db="EMBL/GenBank/DDBJ databases">
        <title>Helianthus annuus Genome sequencing and assembly Release 2.</title>
        <authorList>
            <person name="Gouzy J."/>
            <person name="Langlade N."/>
            <person name="Munos S."/>
        </authorList>
    </citation>
    <scope>NUCLEOTIDE SEQUENCE</scope>
    <source>
        <tissue evidence="5">Leaves</tissue>
    </source>
</reference>
<dbReference type="PANTHER" id="PTHR10795">
    <property type="entry name" value="PROPROTEIN CONVERTASE SUBTILISIN/KEXIN"/>
    <property type="match status" value="1"/>
</dbReference>
<evidence type="ECO:0000256" key="2">
    <source>
        <dbReference type="ARBA" id="ARBA00022729"/>
    </source>
</evidence>
<evidence type="ECO:0000259" key="3">
    <source>
        <dbReference type="Pfam" id="PF00082"/>
    </source>
</evidence>
<dbReference type="Gene3D" id="2.60.40.2310">
    <property type="match status" value="1"/>
</dbReference>
<organism evidence="5 6">
    <name type="scientific">Helianthus annuus</name>
    <name type="common">Common sunflower</name>
    <dbReference type="NCBI Taxonomy" id="4232"/>
    <lineage>
        <taxon>Eukaryota</taxon>
        <taxon>Viridiplantae</taxon>
        <taxon>Streptophyta</taxon>
        <taxon>Embryophyta</taxon>
        <taxon>Tracheophyta</taxon>
        <taxon>Spermatophyta</taxon>
        <taxon>Magnoliopsida</taxon>
        <taxon>eudicotyledons</taxon>
        <taxon>Gunneridae</taxon>
        <taxon>Pentapetalae</taxon>
        <taxon>asterids</taxon>
        <taxon>campanulids</taxon>
        <taxon>Asterales</taxon>
        <taxon>Asteraceae</taxon>
        <taxon>Asteroideae</taxon>
        <taxon>Heliantheae alliance</taxon>
        <taxon>Heliantheae</taxon>
        <taxon>Helianthus</taxon>
    </lineage>
</organism>
<name>A0A9K3HJZ8_HELAN</name>
<sequence>MACPHVTAAAAFIKSFHPDWSPSAIKSALMTTGLVYETSFQEYLKTWCNLTNANCTAKLSPKEINYPSMAVRVEVGVAVSESFPRTLTNVGASSTYVVSIEGDTSKLRFKVDPNTLQFTKRNLKMNFVVTVKGSKMKHSTINSASLVWSDGVHRVRSPIVVYTMEKMRHIFLDLTSYLC</sequence>
<comment type="caution">
    <text evidence="5">The sequence shown here is derived from an EMBL/GenBank/DDBJ whole genome shotgun (WGS) entry which is preliminary data.</text>
</comment>
<evidence type="ECO:0000313" key="6">
    <source>
        <dbReference type="Proteomes" id="UP000215914"/>
    </source>
</evidence>
<dbReference type="Proteomes" id="UP000215914">
    <property type="component" value="Unassembled WGS sequence"/>
</dbReference>
<dbReference type="GO" id="GO:0004252">
    <property type="term" value="F:serine-type endopeptidase activity"/>
    <property type="evidence" value="ECO:0007669"/>
    <property type="project" value="InterPro"/>
</dbReference>
<dbReference type="Pfam" id="PF00082">
    <property type="entry name" value="Peptidase_S8"/>
    <property type="match status" value="1"/>
</dbReference>
<dbReference type="InterPro" id="IPR000209">
    <property type="entry name" value="Peptidase_S8/S53_dom"/>
</dbReference>
<dbReference type="InterPro" id="IPR036852">
    <property type="entry name" value="Peptidase_S8/S53_dom_sf"/>
</dbReference>
<protein>
    <submittedName>
        <fullName evidence="5">Cucumisin</fullName>
        <ecNumber evidence="5">3.4.21.25</ecNumber>
    </submittedName>
</protein>
<dbReference type="EMBL" id="MNCJ02000327">
    <property type="protein sequence ID" value="KAF5779712.1"/>
    <property type="molecule type" value="Genomic_DNA"/>
</dbReference>
<dbReference type="AlphaFoldDB" id="A0A9K3HJZ8"/>